<organism evidence="5 6">
    <name type="scientific">Mycoplasma leachii 06049</name>
    <dbReference type="NCBI Taxonomy" id="1188244"/>
    <lineage>
        <taxon>Bacteria</taxon>
        <taxon>Bacillati</taxon>
        <taxon>Mycoplasmatota</taxon>
        <taxon>Mollicutes</taxon>
        <taxon>Mycoplasmataceae</taxon>
        <taxon>Mycoplasma</taxon>
    </lineage>
</organism>
<gene>
    <name evidence="5" type="primary">treA</name>
    <name evidence="5" type="ORF">MLEAa_1680</name>
</gene>
<comment type="similarity">
    <text evidence="1">Belongs to the glycosyl hydrolase 13 family.</text>
</comment>
<evidence type="ECO:0000259" key="4">
    <source>
        <dbReference type="SMART" id="SM00642"/>
    </source>
</evidence>
<dbReference type="PANTHER" id="PTHR10357:SF217">
    <property type="entry name" value="TREHALOSE-6-PHOSPHATE HYDROLASE"/>
    <property type="match status" value="1"/>
</dbReference>
<evidence type="ECO:0000256" key="1">
    <source>
        <dbReference type="ARBA" id="ARBA00008061"/>
    </source>
</evidence>
<dbReference type="InterPro" id="IPR013780">
    <property type="entry name" value="Glyco_hydro_b"/>
</dbReference>
<dbReference type="CDD" id="cd11333">
    <property type="entry name" value="AmyAc_SI_OligoGlu_DGase"/>
    <property type="match status" value="1"/>
</dbReference>
<dbReference type="Proteomes" id="UP000241093">
    <property type="component" value="Unassembled WGS sequence"/>
</dbReference>
<comment type="caution">
    <text evidence="5">The sequence shown here is derived from an EMBL/GenBank/DDBJ whole genome shotgun (WGS) entry which is preliminary data.</text>
</comment>
<dbReference type="Gene3D" id="3.20.20.80">
    <property type="entry name" value="Glycosidases"/>
    <property type="match status" value="1"/>
</dbReference>
<dbReference type="PANTHER" id="PTHR10357">
    <property type="entry name" value="ALPHA-AMYLASE FAMILY MEMBER"/>
    <property type="match status" value="1"/>
</dbReference>
<dbReference type="InterPro" id="IPR017853">
    <property type="entry name" value="GH"/>
</dbReference>
<dbReference type="SUPFAM" id="SSF51445">
    <property type="entry name" value="(Trans)glycosidases"/>
    <property type="match status" value="1"/>
</dbReference>
<dbReference type="Gene3D" id="2.60.40.1180">
    <property type="entry name" value="Golgi alpha-mannosidase II"/>
    <property type="match status" value="1"/>
</dbReference>
<dbReference type="NCBIfam" id="NF008183">
    <property type="entry name" value="PRK10933.1"/>
    <property type="match status" value="1"/>
</dbReference>
<dbReference type="InterPro" id="IPR006047">
    <property type="entry name" value="GH13_cat_dom"/>
</dbReference>
<evidence type="ECO:0000313" key="6">
    <source>
        <dbReference type="Proteomes" id="UP000241093"/>
    </source>
</evidence>
<keyword evidence="2" id="KW-0378">Hydrolase</keyword>
<dbReference type="InterPro" id="IPR045857">
    <property type="entry name" value="O16G_dom_2"/>
</dbReference>
<dbReference type="GO" id="GO:0004556">
    <property type="term" value="F:alpha-amylase activity"/>
    <property type="evidence" value="ECO:0007669"/>
    <property type="project" value="TreeGrafter"/>
</dbReference>
<dbReference type="SUPFAM" id="SSF51011">
    <property type="entry name" value="Glycosyl hydrolase domain"/>
    <property type="match status" value="1"/>
</dbReference>
<dbReference type="EMBL" id="LAUU01000004">
    <property type="protein sequence ID" value="PTD31634.1"/>
    <property type="molecule type" value="Genomic_DNA"/>
</dbReference>
<dbReference type="RefSeq" id="WP_107669479.1">
    <property type="nucleotide sequence ID" value="NZ_LAUU01000004.1"/>
</dbReference>
<proteinExistence type="inferred from homology"/>
<evidence type="ECO:0000256" key="3">
    <source>
        <dbReference type="ARBA" id="ARBA00023295"/>
    </source>
</evidence>
<feature type="domain" description="Glycosyl hydrolase family 13 catalytic" evidence="4">
    <location>
        <begin position="13"/>
        <end position="412"/>
    </location>
</feature>
<sequence>MKKINYKEAIVYEIHPQSFYDTNNDGIGDLKGIIKKLDYLKKLGVNFIWLNPIYLSPKKDNGYDVSDYTKIDPMFGSMTDFNNLVNQAKKRNIYIMMDMIFNHCSTEHEWFLKALTNKKYKNRFIFVENKNKLPNNWKSKFGGSAWEYNKTLDKYYLHLFDKTQADLNWKNKTLRNDIFKIINYWLDKGVKGLRFDVINLISKPKTFKDDLIGDGRKYYTDRPLVHKYIKEMASKTYSLKSGVITVGELSSTSLKQAILYTKKESKELDMVFMFHHLKIDYLNNDKWQLDKYDPKKLVKVLKTQQIAFNKRNAWCANFLNNHDQPRAISRFGDYKNYYYQSATSLASVVLLLKGTPYLYQGEEFGMLNNNYSNINQLKDVESINYYKILKNKGLKKEEILNIISNRSRDNARTVMQWDDSLYAGFSSHKPWIDVNNNYLDINFKKDYSKSQSIFKAYQKLIRLRKKHLAFSYGDIEFINLNPNVLSFYRTYLNEKYLVIINLSDLKISSNKLNQFLNLKVIFNNYKSFKQIKPYQVVVLKCN</sequence>
<dbReference type="Gene3D" id="3.90.400.10">
    <property type="entry name" value="Oligo-1,6-glucosidase, Domain 2"/>
    <property type="match status" value="1"/>
</dbReference>
<keyword evidence="3" id="KW-0326">Glycosidase</keyword>
<protein>
    <submittedName>
        <fullName evidence="5">Alpha-amylase</fullName>
    </submittedName>
</protein>
<dbReference type="FunFam" id="3.20.20.80:FF:000064">
    <property type="entry name" value="Oligo-1,6-glucosidase"/>
    <property type="match status" value="1"/>
</dbReference>
<evidence type="ECO:0000256" key="2">
    <source>
        <dbReference type="ARBA" id="ARBA00022801"/>
    </source>
</evidence>
<dbReference type="AlphaFoldDB" id="A0A2T4IAH5"/>
<evidence type="ECO:0000313" key="5">
    <source>
        <dbReference type="EMBL" id="PTD31634.1"/>
    </source>
</evidence>
<dbReference type="SMART" id="SM00642">
    <property type="entry name" value="Aamy"/>
    <property type="match status" value="1"/>
</dbReference>
<accession>A0A2T4IAH5</accession>
<dbReference type="Pfam" id="PF00128">
    <property type="entry name" value="Alpha-amylase"/>
    <property type="match status" value="1"/>
</dbReference>
<dbReference type="GO" id="GO:0009313">
    <property type="term" value="P:oligosaccharide catabolic process"/>
    <property type="evidence" value="ECO:0007669"/>
    <property type="project" value="TreeGrafter"/>
</dbReference>
<name>A0A2T4IAH5_9MOLU</name>
<reference evidence="5 6" key="1">
    <citation type="submission" date="2015-04" db="EMBL/GenBank/DDBJ databases">
        <title>Genome sequence of Mycoplasma leachii strain 06049.</title>
        <authorList>
            <person name="Sirand-Pugnet P."/>
            <person name="Breton M."/>
            <person name="Dordet-Frisoni E."/>
            <person name="Baranowski E."/>
            <person name="Barre A."/>
            <person name="Couture C."/>
            <person name="Dupuy V."/>
            <person name="Gaurivaud P."/>
            <person name="Jacob D."/>
            <person name="Lemaitre C."/>
            <person name="Manso-Silvan L."/>
            <person name="Nikolski M."/>
            <person name="Nouvel L.-X."/>
            <person name="Poumarat F."/>
            <person name="Tardy F."/>
            <person name="Thebault P."/>
            <person name="Theil S."/>
            <person name="Citti C."/>
            <person name="Thiaucourt F."/>
            <person name="Blanchard A."/>
        </authorList>
    </citation>
    <scope>NUCLEOTIDE SEQUENCE [LARGE SCALE GENOMIC DNA]</scope>
    <source>
        <strain evidence="5 6">06049</strain>
    </source>
</reference>